<protein>
    <submittedName>
        <fullName evidence="1">Uncharacterized protein</fullName>
    </submittedName>
</protein>
<keyword evidence="2" id="KW-1185">Reference proteome</keyword>
<dbReference type="EMBL" id="BJFL01000003">
    <property type="protein sequence ID" value="GDY29227.1"/>
    <property type="molecule type" value="Genomic_DNA"/>
</dbReference>
<proteinExistence type="predicted"/>
<evidence type="ECO:0000313" key="1">
    <source>
        <dbReference type="EMBL" id="GDY29227.1"/>
    </source>
</evidence>
<name>A0A4D4J5G7_9PSEU</name>
<accession>A0A4D4J5G7</accession>
<dbReference type="Proteomes" id="UP000298860">
    <property type="component" value="Unassembled WGS sequence"/>
</dbReference>
<dbReference type="RefSeq" id="WP_153816532.1">
    <property type="nucleotide sequence ID" value="NZ_BJFL01000003.1"/>
</dbReference>
<comment type="caution">
    <text evidence="1">The sequence shown here is derived from an EMBL/GenBank/DDBJ whole genome shotgun (WGS) entry which is preliminary data.</text>
</comment>
<reference evidence="2" key="1">
    <citation type="submission" date="2019-04" db="EMBL/GenBank/DDBJ databases">
        <title>Draft genome sequence of Pseudonocardiaceae bacterium SL3-2-4.</title>
        <authorList>
            <person name="Ningsih F."/>
            <person name="Yokota A."/>
            <person name="Sakai Y."/>
            <person name="Nanatani K."/>
            <person name="Yabe S."/>
            <person name="Oetari A."/>
            <person name="Sjamsuridzal W."/>
        </authorList>
    </citation>
    <scope>NUCLEOTIDE SEQUENCE [LARGE SCALE GENOMIC DNA]</scope>
    <source>
        <strain evidence="2">SL3-2-4</strain>
    </source>
</reference>
<dbReference type="AlphaFoldDB" id="A0A4D4J5G7"/>
<dbReference type="OrthoDB" id="5195038at2"/>
<gene>
    <name evidence="1" type="ORF">GTS_08600</name>
</gene>
<evidence type="ECO:0000313" key="2">
    <source>
        <dbReference type="Proteomes" id="UP000298860"/>
    </source>
</evidence>
<sequence length="57" mass="6123">MTSSRAELAVVLWQTQWALDAVAHQLPTGQTTAEGCMELATIQEQVAALPRAMALRG</sequence>
<organism evidence="1 2">
    <name type="scientific">Gandjariella thermophila</name>
    <dbReference type="NCBI Taxonomy" id="1931992"/>
    <lineage>
        <taxon>Bacteria</taxon>
        <taxon>Bacillati</taxon>
        <taxon>Actinomycetota</taxon>
        <taxon>Actinomycetes</taxon>
        <taxon>Pseudonocardiales</taxon>
        <taxon>Pseudonocardiaceae</taxon>
        <taxon>Gandjariella</taxon>
    </lineage>
</organism>